<protein>
    <submittedName>
        <fullName evidence="1">Uncharacterized protein</fullName>
    </submittedName>
</protein>
<dbReference type="EMBL" id="AYGX02000086">
    <property type="protein sequence ID" value="KRO27132.1"/>
    <property type="molecule type" value="Genomic_DNA"/>
</dbReference>
<comment type="caution">
    <text evidence="1">The sequence shown here is derived from an EMBL/GenBank/DDBJ whole genome shotgun (WGS) entry which is preliminary data.</text>
</comment>
<evidence type="ECO:0000313" key="1">
    <source>
        <dbReference type="EMBL" id="KRO27132.1"/>
    </source>
</evidence>
<dbReference type="AlphaFoldDB" id="A0A0R2NP19"/>
<keyword evidence="2" id="KW-1185">Reference proteome</keyword>
<gene>
    <name evidence="1" type="ORF">DY78_GL000324</name>
</gene>
<name>A0A0R2NP19_9LACO</name>
<accession>A0A0R2NP19</accession>
<dbReference type="Proteomes" id="UP000050920">
    <property type="component" value="Unassembled WGS sequence"/>
</dbReference>
<dbReference type="RefSeq" id="WP_033613562.1">
    <property type="nucleotide sequence ID" value="NZ_AYGX02000086.1"/>
</dbReference>
<reference evidence="1 2" key="1">
    <citation type="journal article" date="2015" name="Genome Announc.">
        <title>Expanding the biotechnology potential of lactobacilli through comparative genomics of 213 strains and associated genera.</title>
        <authorList>
            <person name="Sun Z."/>
            <person name="Harris H.M."/>
            <person name="McCann A."/>
            <person name="Guo C."/>
            <person name="Argimon S."/>
            <person name="Zhang W."/>
            <person name="Yang X."/>
            <person name="Jeffery I.B."/>
            <person name="Cooney J.C."/>
            <person name="Kagawa T.F."/>
            <person name="Liu W."/>
            <person name="Song Y."/>
            <person name="Salvetti E."/>
            <person name="Wrobel A."/>
            <person name="Rasinkangas P."/>
            <person name="Parkhill J."/>
            <person name="Rea M.C."/>
            <person name="O'Sullivan O."/>
            <person name="Ritari J."/>
            <person name="Douillard F.P."/>
            <person name="Paul Ross R."/>
            <person name="Yang R."/>
            <person name="Briner A.E."/>
            <person name="Felis G.E."/>
            <person name="de Vos W.M."/>
            <person name="Barrangou R."/>
            <person name="Klaenhammer T.R."/>
            <person name="Caufield P.W."/>
            <person name="Cui Y."/>
            <person name="Zhang H."/>
            <person name="O'Toole P.W."/>
        </authorList>
    </citation>
    <scope>NUCLEOTIDE SEQUENCE [LARGE SCALE GENOMIC DNA]</scope>
    <source>
        <strain evidence="1 2">DSM 21115</strain>
    </source>
</reference>
<organism evidence="1 2">
    <name type="scientific">Lactiplantibacillus fabifermentans DSM 21115</name>
    <dbReference type="NCBI Taxonomy" id="1413187"/>
    <lineage>
        <taxon>Bacteria</taxon>
        <taxon>Bacillati</taxon>
        <taxon>Bacillota</taxon>
        <taxon>Bacilli</taxon>
        <taxon>Lactobacillales</taxon>
        <taxon>Lactobacillaceae</taxon>
        <taxon>Lactiplantibacillus</taxon>
    </lineage>
</organism>
<sequence>MSVTPLTFQNQASYRLTVMEGAMQVALTGLVCIPFTPRTSFETGFLGSKARSKTAPQAWAVPHGDWNYGQLVAAIVTKKSHAK</sequence>
<proteinExistence type="predicted"/>
<evidence type="ECO:0000313" key="2">
    <source>
        <dbReference type="Proteomes" id="UP000050920"/>
    </source>
</evidence>